<dbReference type="EMBL" id="JBEOZM010000002">
    <property type="protein sequence ID" value="MER6266981.1"/>
    <property type="molecule type" value="Genomic_DNA"/>
</dbReference>
<proteinExistence type="predicted"/>
<name>A0ABV1TAB7_9ACTN</name>
<dbReference type="PANTHER" id="PTHR43540">
    <property type="entry name" value="PEROXYUREIDOACRYLATE/UREIDOACRYLATE AMIDOHYDROLASE-RELATED"/>
    <property type="match status" value="1"/>
</dbReference>
<dbReference type="InterPro" id="IPR050272">
    <property type="entry name" value="Isochorismatase-like_hydrls"/>
</dbReference>
<organism evidence="3 4">
    <name type="scientific">Streptomyces sp. 900105755</name>
    <dbReference type="NCBI Taxonomy" id="3154389"/>
    <lineage>
        <taxon>Bacteria</taxon>
        <taxon>Bacillati</taxon>
        <taxon>Actinomycetota</taxon>
        <taxon>Actinomycetes</taxon>
        <taxon>Kitasatosporales</taxon>
        <taxon>Streptomycetaceae</taxon>
        <taxon>Streptomyces</taxon>
    </lineage>
</organism>
<accession>A0ABV1TAB7</accession>
<dbReference type="RefSeq" id="WP_351955635.1">
    <property type="nucleotide sequence ID" value="NZ_JBEOZM010000002.1"/>
</dbReference>
<evidence type="ECO:0000313" key="4">
    <source>
        <dbReference type="Proteomes" id="UP001490365"/>
    </source>
</evidence>
<feature type="domain" description="Isochorismatase-like" evidence="2">
    <location>
        <begin position="13"/>
        <end position="190"/>
    </location>
</feature>
<evidence type="ECO:0000259" key="2">
    <source>
        <dbReference type="Pfam" id="PF00857"/>
    </source>
</evidence>
<dbReference type="InterPro" id="IPR036380">
    <property type="entry name" value="Isochorismatase-like_sf"/>
</dbReference>
<dbReference type="Pfam" id="PF00857">
    <property type="entry name" value="Isochorismatase"/>
    <property type="match status" value="1"/>
</dbReference>
<evidence type="ECO:0000313" key="3">
    <source>
        <dbReference type="EMBL" id="MER6266981.1"/>
    </source>
</evidence>
<dbReference type="InterPro" id="IPR000868">
    <property type="entry name" value="Isochorismatase-like_dom"/>
</dbReference>
<dbReference type="Gene3D" id="3.40.50.850">
    <property type="entry name" value="Isochorismatase-like"/>
    <property type="match status" value="1"/>
</dbReference>
<reference evidence="3 4" key="1">
    <citation type="submission" date="2024-06" db="EMBL/GenBank/DDBJ databases">
        <title>The Natural Products Discovery Center: Release of the First 8490 Sequenced Strains for Exploring Actinobacteria Biosynthetic Diversity.</title>
        <authorList>
            <person name="Kalkreuter E."/>
            <person name="Kautsar S.A."/>
            <person name="Yang D."/>
            <person name="Bader C.D."/>
            <person name="Teijaro C.N."/>
            <person name="Fluegel L."/>
            <person name="Davis C.M."/>
            <person name="Simpson J.R."/>
            <person name="Lauterbach L."/>
            <person name="Steele A.D."/>
            <person name="Gui C."/>
            <person name="Meng S."/>
            <person name="Li G."/>
            <person name="Viehrig K."/>
            <person name="Ye F."/>
            <person name="Su P."/>
            <person name="Kiefer A.F."/>
            <person name="Nichols A."/>
            <person name="Cepeda A.J."/>
            <person name="Yan W."/>
            <person name="Fan B."/>
            <person name="Jiang Y."/>
            <person name="Adhikari A."/>
            <person name="Zheng C.-J."/>
            <person name="Schuster L."/>
            <person name="Cowan T.M."/>
            <person name="Smanski M.J."/>
            <person name="Chevrette M.G."/>
            <person name="De Carvalho L.P.S."/>
            <person name="Shen B."/>
        </authorList>
    </citation>
    <scope>NUCLEOTIDE SEQUENCE [LARGE SCALE GENOMIC DNA]</scope>
    <source>
        <strain evidence="3 4">NPDC001694</strain>
    </source>
</reference>
<sequence>MTSTVPHLDPARTALFLMDFQPAVLAAVADPDQALSRAHAALSWARSNNVQVVHVRVAFAPEDFAAVPALNKAFAAVAENGFLSDGSPEADLHESFEVADRDITVRKTRFSAFASATDVRGLLRDRGVDTLVLAGLSTGGVVLTTLRQAADDDFALYLLKDATADPDPEVHRVLTEKVFPHQAHVIETAELPGLTKPA</sequence>
<dbReference type="SUPFAM" id="SSF52499">
    <property type="entry name" value="Isochorismatase-like hydrolases"/>
    <property type="match status" value="1"/>
</dbReference>
<evidence type="ECO:0000256" key="1">
    <source>
        <dbReference type="ARBA" id="ARBA00022801"/>
    </source>
</evidence>
<keyword evidence="4" id="KW-1185">Reference proteome</keyword>
<dbReference type="PANTHER" id="PTHR43540:SF1">
    <property type="entry name" value="ISOCHORISMATASE HYDROLASE"/>
    <property type="match status" value="1"/>
</dbReference>
<comment type="caution">
    <text evidence="3">The sequence shown here is derived from an EMBL/GenBank/DDBJ whole genome shotgun (WGS) entry which is preliminary data.</text>
</comment>
<dbReference type="GO" id="GO:0016787">
    <property type="term" value="F:hydrolase activity"/>
    <property type="evidence" value="ECO:0007669"/>
    <property type="project" value="UniProtKB-KW"/>
</dbReference>
<keyword evidence="1 3" id="KW-0378">Hydrolase</keyword>
<dbReference type="Proteomes" id="UP001490365">
    <property type="component" value="Unassembled WGS sequence"/>
</dbReference>
<gene>
    <name evidence="3" type="ORF">ABT211_06725</name>
</gene>
<protein>
    <submittedName>
        <fullName evidence="3">Cysteine hydrolase</fullName>
    </submittedName>
</protein>